<dbReference type="EMBL" id="BRXR01000001">
    <property type="protein sequence ID" value="GLC31895.1"/>
    <property type="molecule type" value="Genomic_DNA"/>
</dbReference>
<keyword evidence="1" id="KW-0472">Membrane</keyword>
<evidence type="ECO:0000313" key="2">
    <source>
        <dbReference type="EMBL" id="GLC31895.1"/>
    </source>
</evidence>
<evidence type="ECO:0000256" key="1">
    <source>
        <dbReference type="SAM" id="Phobius"/>
    </source>
</evidence>
<reference evidence="2 3" key="1">
    <citation type="journal article" date="2024" name="Int. J. Syst. Evol. Microbiol.">
        <title>Clostridium omnivorum sp. nov., isolated from anoxic soil under the treatment of reductive soil disinfestation.</title>
        <authorList>
            <person name="Ueki A."/>
            <person name="Tonouchi A."/>
            <person name="Kaku N."/>
            <person name="Honma S."/>
            <person name="Ueki K."/>
        </authorList>
    </citation>
    <scope>NUCLEOTIDE SEQUENCE [LARGE SCALE GENOMIC DNA]</scope>
    <source>
        <strain evidence="2 3">E14</strain>
    </source>
</reference>
<feature type="transmembrane region" description="Helical" evidence="1">
    <location>
        <begin position="20"/>
        <end position="38"/>
    </location>
</feature>
<sequence>MRRKKESTFNNYDNYRTGIAKPNLPSLIILILIILQFTKGHGSSDGFNGVDNGILFIIAIFYLSCCNNCRTTY</sequence>
<feature type="transmembrane region" description="Helical" evidence="1">
    <location>
        <begin position="50"/>
        <end position="69"/>
    </location>
</feature>
<keyword evidence="3" id="KW-1185">Reference proteome</keyword>
<evidence type="ECO:0000313" key="3">
    <source>
        <dbReference type="Proteomes" id="UP001208567"/>
    </source>
</evidence>
<protein>
    <submittedName>
        <fullName evidence="2">Uncharacterized protein</fullName>
    </submittedName>
</protein>
<comment type="caution">
    <text evidence="2">The sequence shown here is derived from an EMBL/GenBank/DDBJ whole genome shotgun (WGS) entry which is preliminary data.</text>
</comment>
<gene>
    <name evidence="2" type="ORF">bsdE14_33050</name>
</gene>
<keyword evidence="1" id="KW-1133">Transmembrane helix</keyword>
<dbReference type="RefSeq" id="WP_264851215.1">
    <property type="nucleotide sequence ID" value="NZ_BRXR01000001.1"/>
</dbReference>
<name>A0ABQ5N9J5_9CLOT</name>
<accession>A0ABQ5N9J5</accession>
<keyword evidence="1" id="KW-0812">Transmembrane</keyword>
<dbReference type="Proteomes" id="UP001208567">
    <property type="component" value="Unassembled WGS sequence"/>
</dbReference>
<organism evidence="2 3">
    <name type="scientific">Clostridium omnivorum</name>
    <dbReference type="NCBI Taxonomy" id="1604902"/>
    <lineage>
        <taxon>Bacteria</taxon>
        <taxon>Bacillati</taxon>
        <taxon>Bacillota</taxon>
        <taxon>Clostridia</taxon>
        <taxon>Eubacteriales</taxon>
        <taxon>Clostridiaceae</taxon>
        <taxon>Clostridium</taxon>
    </lineage>
</organism>
<proteinExistence type="predicted"/>